<evidence type="ECO:0000313" key="2">
    <source>
        <dbReference type="Proteomes" id="UP000093954"/>
    </source>
</evidence>
<dbReference type="InterPro" id="IPR043129">
    <property type="entry name" value="ATPase_NBD"/>
</dbReference>
<name>A0A1A6AVW8_9CLOT</name>
<dbReference type="Pfam" id="PF06277">
    <property type="entry name" value="EutA"/>
    <property type="match status" value="1"/>
</dbReference>
<dbReference type="SUPFAM" id="SSF53067">
    <property type="entry name" value="Actin-like ATPase domain"/>
    <property type="match status" value="1"/>
</dbReference>
<dbReference type="PATRIC" id="fig|1353534.3.peg.1610"/>
<dbReference type="PANTHER" id="PTHR32432">
    <property type="entry name" value="CELL DIVISION PROTEIN FTSA-RELATED"/>
    <property type="match status" value="1"/>
</dbReference>
<sequence length="468" mass="51343">MKNQILSVGIDIGTTTTQVIFSKITIENTASTFMIPKVKIAEKEIIYKSKIYFTPLADRERINLQELKEIVKQEYITADMNKKDISMGAIIITGETARKENAEKVLTALSDFAGDFVVAAAGPDLESMFAGFGAGTVEISKKLRGSIINFDIGGGTTNAAVFSEGEILDLFALDIGGKLIEFDEKGSITYISDKVKKFINGLNLNLCVGRMPKFSDLKMFTDALAEIFVQISENKLMDQESEELFIGHKHKRLDVKCVTFSGGVAEYIYSNEEIRNFSDVFQFYDIGCILADSIKAAFKVSSIKVLQPKEKIRATVIGAGSHSISISGSTVIFDNDILPIKNIPIIKLDSSIDFDDIDSISKDICKKNKLYENTITAIAFAGPRSPTYTQIKNTAEAIVKSLRNSNNPVIVIVENDFAKALGQTIENILKDSKNVISIDGIKVDNGDYVDIGKSISSIVPVVIKTLIF</sequence>
<protein>
    <submittedName>
        <fullName evidence="1">Reactivating factor for ethanolamine ammonia lyase</fullName>
    </submittedName>
</protein>
<keyword evidence="1" id="KW-0456">Lyase</keyword>
<dbReference type="Proteomes" id="UP000093954">
    <property type="component" value="Unassembled WGS sequence"/>
</dbReference>
<dbReference type="InterPro" id="IPR009377">
    <property type="entry name" value="EutA"/>
</dbReference>
<evidence type="ECO:0000313" key="1">
    <source>
        <dbReference type="EMBL" id="OBR94192.1"/>
    </source>
</evidence>
<keyword evidence="2" id="KW-1185">Reference proteome</keyword>
<proteinExistence type="predicted"/>
<reference evidence="1 2" key="1">
    <citation type="journal article" date="2012" name="Front. Microbiol.">
        <title>Draft Genome Sequence of the Virulent Strain 01-B526 of the Fish Pathogen Aeromonas salmonicida.</title>
        <authorList>
            <person name="Charette S.J."/>
            <person name="Brochu F."/>
            <person name="Boyle B."/>
            <person name="Filion G."/>
            <person name="Tanaka K.H."/>
            <person name="Derome N."/>
        </authorList>
    </citation>
    <scope>NUCLEOTIDE SEQUENCE [LARGE SCALE GENOMIC DNA]</scope>
    <source>
        <strain evidence="1 2">P11</strain>
    </source>
</reference>
<accession>A0A1A6AVW8</accession>
<dbReference type="PIRSF" id="PIRSF012293">
    <property type="entry name" value="EutA"/>
    <property type="match status" value="1"/>
</dbReference>
<dbReference type="InterPro" id="IPR050696">
    <property type="entry name" value="FtsA/MreB"/>
</dbReference>
<dbReference type="GO" id="GO:0016829">
    <property type="term" value="F:lyase activity"/>
    <property type="evidence" value="ECO:0007669"/>
    <property type="project" value="UniProtKB-KW"/>
</dbReference>
<dbReference type="PANTHER" id="PTHR32432:SF13">
    <property type="entry name" value="ETHANOLAMINE AMMONIA-LYASE REACTIVASE EUTA"/>
    <property type="match status" value="1"/>
</dbReference>
<gene>
    <name evidence="1" type="ORF">CLRAG_15830</name>
</gene>
<dbReference type="AlphaFoldDB" id="A0A1A6AVW8"/>
<comment type="caution">
    <text evidence="1">The sequence shown here is derived from an EMBL/GenBank/DDBJ whole genome shotgun (WGS) entry which is preliminary data.</text>
</comment>
<dbReference type="EMBL" id="LROS01000014">
    <property type="protein sequence ID" value="OBR94192.1"/>
    <property type="molecule type" value="Genomic_DNA"/>
</dbReference>
<dbReference type="RefSeq" id="WP_065077901.1">
    <property type="nucleotide sequence ID" value="NZ_LROS01000014.1"/>
</dbReference>
<organism evidence="1 2">
    <name type="scientific">Clostridium ragsdalei P11</name>
    <dbReference type="NCBI Taxonomy" id="1353534"/>
    <lineage>
        <taxon>Bacteria</taxon>
        <taxon>Bacillati</taxon>
        <taxon>Bacillota</taxon>
        <taxon>Clostridia</taxon>
        <taxon>Eubacteriales</taxon>
        <taxon>Clostridiaceae</taxon>
        <taxon>Clostridium</taxon>
    </lineage>
</organism>